<dbReference type="Gene3D" id="3.90.70.200">
    <property type="entry name" value="Plus-3 domain"/>
    <property type="match status" value="1"/>
</dbReference>
<evidence type="ECO:0000256" key="1">
    <source>
        <dbReference type="ARBA" id="ARBA00004123"/>
    </source>
</evidence>
<keyword evidence="5" id="KW-0175">Coiled coil</keyword>
<keyword evidence="3" id="KW-0804">Transcription</keyword>
<feature type="compositionally biased region" description="Basic and acidic residues" evidence="6">
    <location>
        <begin position="77"/>
        <end position="100"/>
    </location>
</feature>
<dbReference type="SUPFAM" id="SSF159042">
    <property type="entry name" value="Plus3-like"/>
    <property type="match status" value="1"/>
</dbReference>
<evidence type="ECO:0000313" key="9">
    <source>
        <dbReference type="Proteomes" id="UP000634136"/>
    </source>
</evidence>
<comment type="caution">
    <text evidence="8">The sequence shown here is derived from an EMBL/GenBank/DDBJ whole genome shotgun (WGS) entry which is preliminary data.</text>
</comment>
<evidence type="ECO:0000259" key="7">
    <source>
        <dbReference type="PROSITE" id="PS51360"/>
    </source>
</evidence>
<feature type="compositionally biased region" description="Basic and acidic residues" evidence="6">
    <location>
        <begin position="33"/>
        <end position="58"/>
    </location>
</feature>
<evidence type="ECO:0000256" key="5">
    <source>
        <dbReference type="SAM" id="Coils"/>
    </source>
</evidence>
<feature type="region of interest" description="Disordered" evidence="6">
    <location>
        <begin position="1"/>
        <end position="273"/>
    </location>
</feature>
<feature type="compositionally biased region" description="Low complexity" evidence="6">
    <location>
        <begin position="200"/>
        <end position="222"/>
    </location>
</feature>
<dbReference type="PANTHER" id="PTHR13115">
    <property type="entry name" value="RNA POLYMERASE-ASSOCIATED PROTEIN RTF1 HOMOLOG"/>
    <property type="match status" value="1"/>
</dbReference>
<name>A0A834W0U0_9FABA</name>
<dbReference type="PROSITE" id="PS51360">
    <property type="entry name" value="PLUS3"/>
    <property type="match status" value="1"/>
</dbReference>
<keyword evidence="4" id="KW-0539">Nucleus</keyword>
<evidence type="ECO:0000256" key="6">
    <source>
        <dbReference type="SAM" id="MobiDB-lite"/>
    </source>
</evidence>
<organism evidence="8 9">
    <name type="scientific">Senna tora</name>
    <dbReference type="NCBI Taxonomy" id="362788"/>
    <lineage>
        <taxon>Eukaryota</taxon>
        <taxon>Viridiplantae</taxon>
        <taxon>Streptophyta</taxon>
        <taxon>Embryophyta</taxon>
        <taxon>Tracheophyta</taxon>
        <taxon>Spermatophyta</taxon>
        <taxon>Magnoliopsida</taxon>
        <taxon>eudicotyledons</taxon>
        <taxon>Gunneridae</taxon>
        <taxon>Pentapetalae</taxon>
        <taxon>rosids</taxon>
        <taxon>fabids</taxon>
        <taxon>Fabales</taxon>
        <taxon>Fabaceae</taxon>
        <taxon>Caesalpinioideae</taxon>
        <taxon>Cassia clade</taxon>
        <taxon>Senna</taxon>
    </lineage>
</organism>
<dbReference type="GO" id="GO:0016593">
    <property type="term" value="C:Cdc73/Paf1 complex"/>
    <property type="evidence" value="ECO:0007669"/>
    <property type="project" value="TreeGrafter"/>
</dbReference>
<feature type="compositionally biased region" description="Basic and acidic residues" evidence="6">
    <location>
        <begin position="172"/>
        <end position="189"/>
    </location>
</feature>
<dbReference type="SMART" id="SM00719">
    <property type="entry name" value="Plus3"/>
    <property type="match status" value="1"/>
</dbReference>
<reference evidence="8" key="1">
    <citation type="submission" date="2020-09" db="EMBL/GenBank/DDBJ databases">
        <title>Genome-Enabled Discovery of Anthraquinone Biosynthesis in Senna tora.</title>
        <authorList>
            <person name="Kang S.-H."/>
            <person name="Pandey R.P."/>
            <person name="Lee C.-M."/>
            <person name="Sim J.-S."/>
            <person name="Jeong J.-T."/>
            <person name="Choi B.-S."/>
            <person name="Jung M."/>
            <person name="Ginzburg D."/>
            <person name="Zhao K."/>
            <person name="Won S.Y."/>
            <person name="Oh T.-J."/>
            <person name="Yu Y."/>
            <person name="Kim N.-H."/>
            <person name="Lee O.R."/>
            <person name="Lee T.-H."/>
            <person name="Bashyal P."/>
            <person name="Kim T.-S."/>
            <person name="Lee W.-H."/>
            <person name="Kawkins C."/>
            <person name="Kim C.-K."/>
            <person name="Kim J.S."/>
            <person name="Ahn B.O."/>
            <person name="Rhee S.Y."/>
            <person name="Sohng J.K."/>
        </authorList>
    </citation>
    <scope>NUCLEOTIDE SEQUENCE</scope>
    <source>
        <tissue evidence="8">Leaf</tissue>
    </source>
</reference>
<dbReference type="InterPro" id="IPR004343">
    <property type="entry name" value="Plus-3_dom"/>
</dbReference>
<gene>
    <name evidence="8" type="ORF">G2W53_044149</name>
</gene>
<keyword evidence="2" id="KW-0805">Transcription regulation</keyword>
<evidence type="ECO:0000256" key="2">
    <source>
        <dbReference type="ARBA" id="ARBA00023015"/>
    </source>
</evidence>
<dbReference type="OrthoDB" id="166375at2759"/>
<feature type="compositionally biased region" description="Basic residues" evidence="6">
    <location>
        <begin position="21"/>
        <end position="32"/>
    </location>
</feature>
<feature type="compositionally biased region" description="Basic residues" evidence="6">
    <location>
        <begin position="144"/>
        <end position="153"/>
    </location>
</feature>
<keyword evidence="9" id="KW-1185">Reference proteome</keyword>
<sequence>MADLENMLLEAAGRTRTSSPLRKRHKLPKSRLKREGSYSDGGSESRDQHSDDDHHDNAASKNKKASSRSQSHVPLKKRLDPTKRPTTDDADADAAHHDSTDESDVGSDLYKNEDDKQRLANMTELQREMILSDRAAKKGEKEFKHKMRLKNQLRRSQTPSSSSSAKLRSSARHAERTASKGDVLSELRAKRMKQQNIVDTTTTTTTAQYAKPKPSKTTSTSKDITIPRKSGGGGIRETTPSSSSSERESEDHNGYGLGDDSDDDRNATGSQVPTYDEIKEITIRRSKLGKWLIEPFFEELIVGCFVRIGIGKSDRGPVYRLCIVQSVDGSNPERQYKIENRMTHKRLICVWGSENSAARFQMSVVSDSAASEKEYKEWVREVERTCSQMPSKQEIAGKREAIRKTNSYIYSAATVKQMLEEKKGRPLNIAVEKDRLKNQLEVAKCNEDEKEMKRIYRRLQELEARREARDNDARAKRLAEMNKKNRVENFKNLSELKRSGVNLKAGKGKVGEKATEAALQAAAEAGKLIDREAPVGHGTETNRLHDFELPISLAVLQKYGGAQGLRNGFLARKHKVEAIVGCQVPHSDATRHALTLTISDYKRRRGLL</sequence>
<feature type="compositionally biased region" description="Basic and acidic residues" evidence="6">
    <location>
        <begin position="125"/>
        <end position="143"/>
    </location>
</feature>
<comment type="subcellular location">
    <subcellularLocation>
        <location evidence="1">Nucleus</location>
    </subcellularLocation>
</comment>
<dbReference type="InterPro" id="IPR036128">
    <property type="entry name" value="Plus3-like_sf"/>
</dbReference>
<feature type="domain" description="Plus3" evidence="7">
    <location>
        <begin position="272"/>
        <end position="407"/>
    </location>
</feature>
<accession>A0A834W0U0</accession>
<dbReference type="Proteomes" id="UP000634136">
    <property type="component" value="Unassembled WGS sequence"/>
</dbReference>
<evidence type="ECO:0000313" key="8">
    <source>
        <dbReference type="EMBL" id="KAF7805038.1"/>
    </source>
</evidence>
<dbReference type="GO" id="GO:1990269">
    <property type="term" value="F:RNA polymerase II C-terminal domain phosphoserine binding"/>
    <property type="evidence" value="ECO:0007669"/>
    <property type="project" value="TreeGrafter"/>
</dbReference>
<feature type="coiled-coil region" evidence="5">
    <location>
        <begin position="433"/>
        <end position="472"/>
    </location>
</feature>
<dbReference type="PANTHER" id="PTHR13115:SF15">
    <property type="entry name" value="PLUS-3 DOMAIN PROTEIN"/>
    <property type="match status" value="1"/>
</dbReference>
<dbReference type="Pfam" id="PF03126">
    <property type="entry name" value="Plus-3"/>
    <property type="match status" value="1"/>
</dbReference>
<protein>
    <submittedName>
        <fullName evidence="8">Protein RTF1-like protein</fullName>
    </submittedName>
</protein>
<dbReference type="EMBL" id="JAAIUW010000013">
    <property type="protein sequence ID" value="KAF7805038.1"/>
    <property type="molecule type" value="Genomic_DNA"/>
</dbReference>
<proteinExistence type="predicted"/>
<evidence type="ECO:0000256" key="4">
    <source>
        <dbReference type="ARBA" id="ARBA00023242"/>
    </source>
</evidence>
<evidence type="ECO:0000256" key="3">
    <source>
        <dbReference type="ARBA" id="ARBA00023163"/>
    </source>
</evidence>
<dbReference type="GO" id="GO:0003677">
    <property type="term" value="F:DNA binding"/>
    <property type="evidence" value="ECO:0007669"/>
    <property type="project" value="InterPro"/>
</dbReference>
<dbReference type="AlphaFoldDB" id="A0A834W0U0"/>
<dbReference type="FunFam" id="3.90.70.200:FF:000003">
    <property type="entry name" value="RNA polymerase-associated protein RTF1"/>
    <property type="match status" value="1"/>
</dbReference>